<reference evidence="1" key="1">
    <citation type="submission" date="2023-04" db="EMBL/GenBank/DDBJ databases">
        <title>A chromosome-level genome assembly of the parasitoid wasp Eretmocerus hayati.</title>
        <authorList>
            <person name="Zhong Y."/>
            <person name="Liu S."/>
            <person name="Liu Y."/>
        </authorList>
    </citation>
    <scope>NUCLEOTIDE SEQUENCE</scope>
    <source>
        <strain evidence="1">ZJU_SS_LIU_2023</strain>
    </source>
</reference>
<comment type="caution">
    <text evidence="1">The sequence shown here is derived from an EMBL/GenBank/DDBJ whole genome shotgun (WGS) entry which is preliminary data.</text>
</comment>
<sequence length="280" mass="31714">MHRLILAFIVSSLCFSGQNIFSNAEPIMGPDVEVPKQGEFPFVVSIQIKDNDSNRDGTHVCTGTLISQKHVLTAAHCLSAKNKYNHFEILVGNTDWKKATRHFTNFWIDYNTWCEKRKKKIPEFHLNDLVILILTEKVENARPVHLSSKTNAQLYGLTAQIAGWGISNSGDVPSEMRKANLKILTNTRCEEKYKYINEIEPRFHKATICTQAQPHAVATCGLAGGPLLYKNYKLVGITIGLCFKDVPLSEQVNIHYGIDYFRDFIEDVKRYKIAAPNPMD</sequence>
<name>A0ACC2Q038_9HYME</name>
<keyword evidence="2" id="KW-1185">Reference proteome</keyword>
<protein>
    <submittedName>
        <fullName evidence="1">Uncharacterized protein</fullName>
    </submittedName>
</protein>
<gene>
    <name evidence="1" type="ORF">QAD02_024341</name>
</gene>
<accession>A0ACC2Q038</accession>
<dbReference type="EMBL" id="CM056741">
    <property type="protein sequence ID" value="KAJ8688546.1"/>
    <property type="molecule type" value="Genomic_DNA"/>
</dbReference>
<dbReference type="Proteomes" id="UP001239111">
    <property type="component" value="Chromosome 1"/>
</dbReference>
<evidence type="ECO:0000313" key="2">
    <source>
        <dbReference type="Proteomes" id="UP001239111"/>
    </source>
</evidence>
<evidence type="ECO:0000313" key="1">
    <source>
        <dbReference type="EMBL" id="KAJ8688546.1"/>
    </source>
</evidence>
<organism evidence="1 2">
    <name type="scientific">Eretmocerus hayati</name>
    <dbReference type="NCBI Taxonomy" id="131215"/>
    <lineage>
        <taxon>Eukaryota</taxon>
        <taxon>Metazoa</taxon>
        <taxon>Ecdysozoa</taxon>
        <taxon>Arthropoda</taxon>
        <taxon>Hexapoda</taxon>
        <taxon>Insecta</taxon>
        <taxon>Pterygota</taxon>
        <taxon>Neoptera</taxon>
        <taxon>Endopterygota</taxon>
        <taxon>Hymenoptera</taxon>
        <taxon>Apocrita</taxon>
        <taxon>Proctotrupomorpha</taxon>
        <taxon>Chalcidoidea</taxon>
        <taxon>Aphelinidae</taxon>
        <taxon>Aphelininae</taxon>
        <taxon>Eretmocerus</taxon>
    </lineage>
</organism>
<proteinExistence type="predicted"/>